<dbReference type="EMBL" id="CM016559">
    <property type="protein sequence ID" value="TKW00394.1"/>
    <property type="molecule type" value="Genomic_DNA"/>
</dbReference>
<dbReference type="SUPFAM" id="SSF56281">
    <property type="entry name" value="Metallo-hydrolase/oxidoreductase"/>
    <property type="match status" value="1"/>
</dbReference>
<comment type="similarity">
    <text evidence="1">Belongs to the metallo-beta-lactamase superfamily. RNA-metabolizing metallo-beta-lactamase-like family. CPSF2/YSH1 subfamily.</text>
</comment>
<protein>
    <recommendedName>
        <fullName evidence="1">Cleavage and polyadenylation specificity factor subunit 2</fullName>
    </recommendedName>
    <alternativeName>
        <fullName evidence="1">Cleavage and polyadenylation specificity factor 100 kDa subunit</fullName>
    </alternativeName>
</protein>
<accession>A0A4U6TH36</accession>
<proteinExistence type="inferred from homology"/>
<dbReference type="InterPro" id="IPR027075">
    <property type="entry name" value="CPSF2"/>
</dbReference>
<dbReference type="PANTHER" id="PTHR45922">
    <property type="entry name" value="CLEAVAGE AND POLYADENYLATION SPECIFICITY FACTOR SUBUNIT 2"/>
    <property type="match status" value="1"/>
</dbReference>
<sequence>MTYLLIWQMKKRIVLFTEKGQLGVLAHMLQVDPPPKAVKVTMSKRIRMVDDELKAYKEEHVPIKKEEMLKARLVKEGELKASQGSNANAFDPVVIDASSSHGFSNAGSHFGDNMDIRIHGFIPPSTSVAPRFPFFENTAEWDDFGEIINPDDYMMKQEEMDNTLMVAVMLQAVTNECALWCSAREVGLRDLLLRLLP</sequence>
<keyword evidence="1" id="KW-0539">Nucleus</keyword>
<evidence type="ECO:0000313" key="3">
    <source>
        <dbReference type="Proteomes" id="UP000298652"/>
    </source>
</evidence>
<dbReference type="GO" id="GO:0005847">
    <property type="term" value="C:mRNA cleavage and polyadenylation specificity factor complex"/>
    <property type="evidence" value="ECO:0007669"/>
    <property type="project" value="InterPro"/>
</dbReference>
<comment type="subcellular location">
    <subcellularLocation>
        <location evidence="1">Nucleus</location>
    </subcellularLocation>
</comment>
<dbReference type="AlphaFoldDB" id="A0A4U6TH36"/>
<reference evidence="2" key="1">
    <citation type="submission" date="2019-03" db="EMBL/GenBank/DDBJ databases">
        <title>WGS assembly of Setaria viridis.</title>
        <authorList>
            <person name="Huang P."/>
            <person name="Jenkins J."/>
            <person name="Grimwood J."/>
            <person name="Barry K."/>
            <person name="Healey A."/>
            <person name="Mamidi S."/>
            <person name="Sreedasyam A."/>
            <person name="Shu S."/>
            <person name="Feldman M."/>
            <person name="Wu J."/>
            <person name="Yu Y."/>
            <person name="Chen C."/>
            <person name="Johnson J."/>
            <person name="Rokhsar D."/>
            <person name="Baxter I."/>
            <person name="Schmutz J."/>
            <person name="Brutnell T."/>
            <person name="Kellogg E."/>
        </authorList>
    </citation>
    <scope>NUCLEOTIDE SEQUENCE [LARGE SCALE GENOMIC DNA]</scope>
</reference>
<evidence type="ECO:0000256" key="1">
    <source>
        <dbReference type="RuleBase" id="RU365006"/>
    </source>
</evidence>
<dbReference type="InterPro" id="IPR036866">
    <property type="entry name" value="RibonucZ/Hydroxyglut_hydro"/>
</dbReference>
<gene>
    <name evidence="2" type="ORF">SEVIR_8G106101v2</name>
</gene>
<evidence type="ECO:0000313" key="2">
    <source>
        <dbReference type="EMBL" id="TKW00394.1"/>
    </source>
</evidence>
<keyword evidence="3" id="KW-1185">Reference proteome</keyword>
<dbReference type="GO" id="GO:0003723">
    <property type="term" value="F:RNA binding"/>
    <property type="evidence" value="ECO:0007669"/>
    <property type="project" value="UniProtKB-KW"/>
</dbReference>
<dbReference type="GO" id="GO:0006398">
    <property type="term" value="P:mRNA 3'-end processing by stem-loop binding and cleavage"/>
    <property type="evidence" value="ECO:0007669"/>
    <property type="project" value="InterPro"/>
</dbReference>
<organism evidence="2 3">
    <name type="scientific">Setaria viridis</name>
    <name type="common">Green bristlegrass</name>
    <name type="synonym">Setaria italica subsp. viridis</name>
    <dbReference type="NCBI Taxonomy" id="4556"/>
    <lineage>
        <taxon>Eukaryota</taxon>
        <taxon>Viridiplantae</taxon>
        <taxon>Streptophyta</taxon>
        <taxon>Embryophyta</taxon>
        <taxon>Tracheophyta</taxon>
        <taxon>Spermatophyta</taxon>
        <taxon>Magnoliopsida</taxon>
        <taxon>Liliopsida</taxon>
        <taxon>Poales</taxon>
        <taxon>Poaceae</taxon>
        <taxon>PACMAD clade</taxon>
        <taxon>Panicoideae</taxon>
        <taxon>Panicodae</taxon>
        <taxon>Paniceae</taxon>
        <taxon>Cenchrinae</taxon>
        <taxon>Setaria</taxon>
    </lineage>
</organism>
<dbReference type="Proteomes" id="UP000298652">
    <property type="component" value="Chromosome 8"/>
</dbReference>
<dbReference type="PANTHER" id="PTHR45922:SF1">
    <property type="entry name" value="CLEAVAGE AND POLYADENYLATION SPECIFICITY FACTOR SUBUNIT 2"/>
    <property type="match status" value="1"/>
</dbReference>
<keyword evidence="1" id="KW-0507">mRNA processing</keyword>
<dbReference type="Gramene" id="TKW00394">
    <property type="protein sequence ID" value="TKW00394"/>
    <property type="gene ID" value="SEVIR_8G106101v2"/>
</dbReference>
<name>A0A4U6TH36_SETVI</name>
<keyword evidence="1" id="KW-0694">RNA-binding</keyword>